<dbReference type="GO" id="GO:0055075">
    <property type="term" value="P:potassium ion homeostasis"/>
    <property type="evidence" value="ECO:0007669"/>
    <property type="project" value="TreeGrafter"/>
</dbReference>
<evidence type="ECO:0000313" key="9">
    <source>
        <dbReference type="EMBL" id="CAG04917.1"/>
    </source>
</evidence>
<dbReference type="PANTHER" id="PTHR11827:SF98">
    <property type="entry name" value="SOLUTE CARRIER FAMILY 12 MEMBER 9"/>
    <property type="match status" value="1"/>
</dbReference>
<dbReference type="GO" id="GO:0006884">
    <property type="term" value="P:cell volume homeostasis"/>
    <property type="evidence" value="ECO:0007669"/>
    <property type="project" value="TreeGrafter"/>
</dbReference>
<comment type="caution">
    <text evidence="9">The sequence shown here is derived from an EMBL/GenBank/DDBJ whole genome shotgun (WGS) entry which is preliminary data.</text>
</comment>
<protein>
    <submittedName>
        <fullName evidence="9">(spotted green pufferfish) hypothetical protein</fullName>
    </submittedName>
</protein>
<dbReference type="GO" id="GO:0055064">
    <property type="term" value="P:chloride ion homeostasis"/>
    <property type="evidence" value="ECO:0007669"/>
    <property type="project" value="TreeGrafter"/>
</dbReference>
<feature type="non-terminal residue" evidence="9">
    <location>
        <position position="45"/>
    </location>
</feature>
<keyword evidence="8" id="KW-0325">Glycoprotein</keyword>
<keyword evidence="7" id="KW-0472">Membrane</keyword>
<name>Q4S365_TETNG</name>
<dbReference type="GO" id="GO:0005886">
    <property type="term" value="C:plasma membrane"/>
    <property type="evidence" value="ECO:0007669"/>
    <property type="project" value="UniProtKB-SubCell"/>
</dbReference>
<sequence>MISRSLGPEFGGSIGLMFFLAKVCACGEYVLGLVEAILDVFGSDP</sequence>
<evidence type="ECO:0000256" key="1">
    <source>
        <dbReference type="ARBA" id="ARBA00004651"/>
    </source>
</evidence>
<dbReference type="OrthoDB" id="2020542at2759"/>
<evidence type="ECO:0000256" key="7">
    <source>
        <dbReference type="ARBA" id="ARBA00023136"/>
    </source>
</evidence>
<proteinExistence type="inferred from homology"/>
<evidence type="ECO:0000256" key="4">
    <source>
        <dbReference type="ARBA" id="ARBA00022475"/>
    </source>
</evidence>
<dbReference type="AlphaFoldDB" id="Q4S365"/>
<dbReference type="GO" id="GO:0015379">
    <property type="term" value="F:potassium:chloride symporter activity"/>
    <property type="evidence" value="ECO:0007669"/>
    <property type="project" value="TreeGrafter"/>
</dbReference>
<dbReference type="PANTHER" id="PTHR11827">
    <property type="entry name" value="SOLUTE CARRIER FAMILY 12, CATION COTRANSPORTERS"/>
    <property type="match status" value="1"/>
</dbReference>
<comment type="subcellular location">
    <subcellularLocation>
        <location evidence="1">Cell membrane</location>
        <topology evidence="1">Multi-pass membrane protein</topology>
    </subcellularLocation>
</comment>
<gene>
    <name evidence="9" type="ORF">GSTENG00024775001</name>
</gene>
<evidence type="ECO:0000256" key="3">
    <source>
        <dbReference type="ARBA" id="ARBA00022448"/>
    </source>
</evidence>
<keyword evidence="6" id="KW-1133">Transmembrane helix</keyword>
<dbReference type="InterPro" id="IPR004842">
    <property type="entry name" value="SLC12A_fam"/>
</dbReference>
<dbReference type="KEGG" id="tng:GSTEN00024775G001"/>
<organism evidence="9">
    <name type="scientific">Tetraodon nigroviridis</name>
    <name type="common">Spotted green pufferfish</name>
    <name type="synonym">Chelonodon nigroviridis</name>
    <dbReference type="NCBI Taxonomy" id="99883"/>
    <lineage>
        <taxon>Eukaryota</taxon>
        <taxon>Metazoa</taxon>
        <taxon>Chordata</taxon>
        <taxon>Craniata</taxon>
        <taxon>Vertebrata</taxon>
        <taxon>Euteleostomi</taxon>
        <taxon>Actinopterygii</taxon>
        <taxon>Neopterygii</taxon>
        <taxon>Teleostei</taxon>
        <taxon>Neoteleostei</taxon>
        <taxon>Acanthomorphata</taxon>
        <taxon>Eupercaria</taxon>
        <taxon>Tetraodontiformes</taxon>
        <taxon>Tetradontoidea</taxon>
        <taxon>Tetraodontidae</taxon>
        <taxon>Tetraodon</taxon>
    </lineage>
</organism>
<evidence type="ECO:0000256" key="6">
    <source>
        <dbReference type="ARBA" id="ARBA00022989"/>
    </source>
</evidence>
<evidence type="ECO:0000256" key="2">
    <source>
        <dbReference type="ARBA" id="ARBA00010593"/>
    </source>
</evidence>
<keyword evidence="3" id="KW-0813">Transport</keyword>
<dbReference type="HOGENOM" id="CLU_137459_0_0_1"/>
<reference evidence="9" key="2">
    <citation type="submission" date="2004-02" db="EMBL/GenBank/DDBJ databases">
        <authorList>
            <consortium name="Genoscope"/>
            <consortium name="Whitehead Institute Centre for Genome Research"/>
        </authorList>
    </citation>
    <scope>NUCLEOTIDE SEQUENCE</scope>
</reference>
<reference evidence="9" key="1">
    <citation type="journal article" date="2004" name="Nature">
        <title>Genome duplication in the teleost fish Tetraodon nigroviridis reveals the early vertebrate proto-karyotype.</title>
        <authorList>
            <person name="Jaillon O."/>
            <person name="Aury J.-M."/>
            <person name="Brunet F."/>
            <person name="Petit J.-L."/>
            <person name="Stange-Thomann N."/>
            <person name="Mauceli E."/>
            <person name="Bouneau L."/>
            <person name="Fischer C."/>
            <person name="Ozouf-Costaz C."/>
            <person name="Bernot A."/>
            <person name="Nicaud S."/>
            <person name="Jaffe D."/>
            <person name="Fisher S."/>
            <person name="Lutfalla G."/>
            <person name="Dossat C."/>
            <person name="Segurens B."/>
            <person name="Dasilva C."/>
            <person name="Salanoubat M."/>
            <person name="Levy M."/>
            <person name="Boudet N."/>
            <person name="Castellano S."/>
            <person name="Anthouard V."/>
            <person name="Jubin C."/>
            <person name="Castelli V."/>
            <person name="Katinka M."/>
            <person name="Vacherie B."/>
            <person name="Biemont C."/>
            <person name="Skalli Z."/>
            <person name="Cattolico L."/>
            <person name="Poulain J."/>
            <person name="De Berardinis V."/>
            <person name="Cruaud C."/>
            <person name="Duprat S."/>
            <person name="Brottier P."/>
            <person name="Coutanceau J.-P."/>
            <person name="Gouzy J."/>
            <person name="Parra G."/>
            <person name="Lardier G."/>
            <person name="Chapple C."/>
            <person name="McKernan K.J."/>
            <person name="McEwan P."/>
            <person name="Bosak S."/>
            <person name="Kellis M."/>
            <person name="Volff J.-N."/>
            <person name="Guigo R."/>
            <person name="Zody M.C."/>
            <person name="Mesirov J."/>
            <person name="Lindblad-Toh K."/>
            <person name="Birren B."/>
            <person name="Nusbaum C."/>
            <person name="Kahn D."/>
            <person name="Robinson-Rechavi M."/>
            <person name="Laudet V."/>
            <person name="Schachter V."/>
            <person name="Quetier F."/>
            <person name="Saurin W."/>
            <person name="Scarpelli C."/>
            <person name="Wincker P."/>
            <person name="Lander E.S."/>
            <person name="Weissenbach J."/>
            <person name="Roest Crollius H."/>
        </authorList>
    </citation>
    <scope>NUCLEOTIDE SEQUENCE [LARGE SCALE GENOMIC DNA]</scope>
</reference>
<keyword evidence="5" id="KW-0812">Transmembrane</keyword>
<keyword evidence="4" id="KW-1003">Cell membrane</keyword>
<evidence type="ECO:0000256" key="5">
    <source>
        <dbReference type="ARBA" id="ARBA00022692"/>
    </source>
</evidence>
<dbReference type="EMBL" id="CAAE01014752">
    <property type="protein sequence ID" value="CAG04917.1"/>
    <property type="molecule type" value="Genomic_DNA"/>
</dbReference>
<comment type="similarity">
    <text evidence="2">Belongs to the SLC12A transporter family.</text>
</comment>
<evidence type="ECO:0000256" key="8">
    <source>
        <dbReference type="ARBA" id="ARBA00023180"/>
    </source>
</evidence>
<accession>Q4S365</accession>